<evidence type="ECO:0000259" key="11">
    <source>
        <dbReference type="PROSITE" id="PS51910"/>
    </source>
</evidence>
<sequence>MVFWQVLSMMAWFTNKTCSISNCFTPSLPTCGRGSLKRNIGYYAGWGNRRACGTNVAPNQLDLSPYTHVNFAFATISQSLQIEIADADVPLLQQLVDAKSDHPGLKVIIALGGWDFSELDSTKDLFTVMISSSSNRATFISSVSSFLSKFSLDGIDIDFEYPSAVERNAPPTDTPNLTAFFKELRTALGSKIISCATPAGYWFLKGFEIDKIAPSVDYLNMMSYDFHGPWDTDIVDQAPVTNPHTSIVDMRNSALLYIRAGVDLSKVNLGLAYYGRSYQLADASCSGYNCTMVGGGTAGPCTSTPGVLAQFEIEDLLHNGITPTHDSTSETYWFDNQGSLVTFDQQDTWNVKQAFAETSCFGGTFIWSLDQNTDLLVDGSGSSGAGGSGGGHFSVIEWNPNPFPSSGARSQTFAQGAGTATSTVTTVIGASTGTATSTVILPPVTSTTTSWGVVSGTPTSAVGTTIISASTATVTRTVTAGSTVVSTTIITNTATTLVVPVPSSTSSVTIGAVIITLNSGGTPINSPVPTWITQPSAITPTWTFNILPPPDASTVTFSAPLTSTPTWTSTVPVQSSSSTSSGAGVIVTGPPGDHSRCDPSINIWTLLFGGGIRGCLPADVGIRGGITPTPIRPPGWTGPWTDPFPLPTEPPGPGEGDPDDNDSTTSTSTTTSDSTCAAIPTAGYNLPDDPENADWETLGTDPNTRRKRSRIISSAVIQAREGRHIAVNRCGITKASPNEVRLGAGTYVQLRHSSTSLSLQVNSVAVNAKPVLPAGDRVIQEHIFELGYIDQFFKNSVMSQAPCNWIQKNIFDYVLVDGTGLGAALVAAIDRTQNMVWADEPMNQAKSNVVNQNRDQANNPPQKESIEIIGDFDGDENQIYNVEWFLRNLGGLGSYFGATASTFQDTAARVQNLLAEVTPDQVIVATDSLPAIFNDWLTNLISTYPAGCQLRANNAYAFYRNQMQSVARLTTQNGQVPTCFPLYTANNFNPTSFNAMALLPPAPTTARCNVPGTTGNIVYIVGGSSTENPINGLLTQRVMGSGNINFYAIGSGNSLRDTHWQAFDVQQALGTNDANCNGVFFLVDTTPGVNNLPSVSANVEFLCNGGIGRSRSDFNFVVNGQRMGCAVQVQGHAGGTTETFFCSASQAKAKACAGSSGQTITMRFVP</sequence>
<dbReference type="Gene3D" id="3.10.50.10">
    <property type="match status" value="1"/>
</dbReference>
<keyword evidence="13" id="KW-1185">Reference proteome</keyword>
<comment type="caution">
    <text evidence="12">The sequence shown here is derived from an EMBL/GenBank/DDBJ whole genome shotgun (WGS) entry which is preliminary data.</text>
</comment>
<feature type="compositionally biased region" description="Pro residues" evidence="9">
    <location>
        <begin position="642"/>
        <end position="653"/>
    </location>
</feature>
<feature type="signal peptide" evidence="10">
    <location>
        <begin position="1"/>
        <end position="19"/>
    </location>
</feature>
<evidence type="ECO:0000256" key="8">
    <source>
        <dbReference type="RuleBase" id="RU000489"/>
    </source>
</evidence>
<keyword evidence="3 8" id="KW-0378">Hydrolase</keyword>
<dbReference type="EMBL" id="JBANRG010000012">
    <property type="protein sequence ID" value="KAK7461770.1"/>
    <property type="molecule type" value="Genomic_DNA"/>
</dbReference>
<dbReference type="Gene3D" id="3.20.20.80">
    <property type="entry name" value="Glycosidases"/>
    <property type="match status" value="1"/>
</dbReference>
<accession>A0ABR1JJT1</accession>
<keyword evidence="10" id="KW-0732">Signal</keyword>
<evidence type="ECO:0000313" key="13">
    <source>
        <dbReference type="Proteomes" id="UP001498398"/>
    </source>
</evidence>
<evidence type="ECO:0000256" key="7">
    <source>
        <dbReference type="ARBA" id="ARBA00023326"/>
    </source>
</evidence>
<evidence type="ECO:0000256" key="4">
    <source>
        <dbReference type="ARBA" id="ARBA00023024"/>
    </source>
</evidence>
<dbReference type="PANTHER" id="PTHR47700:SF2">
    <property type="entry name" value="CHITINASE"/>
    <property type="match status" value="1"/>
</dbReference>
<dbReference type="PANTHER" id="PTHR47700">
    <property type="entry name" value="V CHITINASE, PUTATIVE (AFU_ORTHOLOGUE AFUA_6G13720)-RELATED"/>
    <property type="match status" value="1"/>
</dbReference>
<dbReference type="Pfam" id="PF00704">
    <property type="entry name" value="Glyco_hydro_18"/>
    <property type="match status" value="1"/>
</dbReference>
<evidence type="ECO:0000256" key="3">
    <source>
        <dbReference type="ARBA" id="ARBA00022801"/>
    </source>
</evidence>
<feature type="compositionally biased region" description="Low complexity" evidence="9">
    <location>
        <begin position="626"/>
        <end position="641"/>
    </location>
</feature>
<protein>
    <recommendedName>
        <fullName evidence="11">GH18 domain-containing protein</fullName>
    </recommendedName>
</protein>
<dbReference type="PROSITE" id="PS01095">
    <property type="entry name" value="GH18_1"/>
    <property type="match status" value="1"/>
</dbReference>
<evidence type="ECO:0000256" key="5">
    <source>
        <dbReference type="ARBA" id="ARBA00023277"/>
    </source>
</evidence>
<evidence type="ECO:0000313" key="12">
    <source>
        <dbReference type="EMBL" id="KAK7461770.1"/>
    </source>
</evidence>
<evidence type="ECO:0000256" key="9">
    <source>
        <dbReference type="SAM" id="MobiDB-lite"/>
    </source>
</evidence>
<dbReference type="PROSITE" id="PS51910">
    <property type="entry name" value="GH18_2"/>
    <property type="match status" value="1"/>
</dbReference>
<dbReference type="InterPro" id="IPR001223">
    <property type="entry name" value="Glyco_hydro18_cat"/>
</dbReference>
<dbReference type="SUPFAM" id="SSF54556">
    <property type="entry name" value="Chitinase insertion domain"/>
    <property type="match status" value="1"/>
</dbReference>
<keyword evidence="6 8" id="KW-0326">Glycosidase</keyword>
<evidence type="ECO:0000256" key="2">
    <source>
        <dbReference type="ARBA" id="ARBA00022669"/>
    </source>
</evidence>
<evidence type="ECO:0000256" key="10">
    <source>
        <dbReference type="SAM" id="SignalP"/>
    </source>
</evidence>
<keyword evidence="2" id="KW-0147">Chitin-binding</keyword>
<keyword evidence="7" id="KW-0624">Polysaccharide degradation</keyword>
<proteinExistence type="predicted"/>
<name>A0ABR1JJT1_9AGAR</name>
<keyword evidence="4" id="KW-0146">Chitin degradation</keyword>
<dbReference type="SUPFAM" id="SSF51445">
    <property type="entry name" value="(Trans)glycosidases"/>
    <property type="match status" value="1"/>
</dbReference>
<dbReference type="InterPro" id="IPR001579">
    <property type="entry name" value="Glyco_hydro_18_chit_AS"/>
</dbReference>
<feature type="region of interest" description="Disordered" evidence="9">
    <location>
        <begin position="564"/>
        <end position="584"/>
    </location>
</feature>
<dbReference type="InterPro" id="IPR017853">
    <property type="entry name" value="GH"/>
</dbReference>
<dbReference type="Proteomes" id="UP001498398">
    <property type="component" value="Unassembled WGS sequence"/>
</dbReference>
<organism evidence="12 13">
    <name type="scientific">Marasmiellus scandens</name>
    <dbReference type="NCBI Taxonomy" id="2682957"/>
    <lineage>
        <taxon>Eukaryota</taxon>
        <taxon>Fungi</taxon>
        <taxon>Dikarya</taxon>
        <taxon>Basidiomycota</taxon>
        <taxon>Agaricomycotina</taxon>
        <taxon>Agaricomycetes</taxon>
        <taxon>Agaricomycetidae</taxon>
        <taxon>Agaricales</taxon>
        <taxon>Marasmiineae</taxon>
        <taxon>Omphalotaceae</taxon>
        <taxon>Marasmiellus</taxon>
    </lineage>
</organism>
<dbReference type="InterPro" id="IPR011583">
    <property type="entry name" value="Chitinase_II/V-like_cat"/>
</dbReference>
<keyword evidence="5" id="KW-0119">Carbohydrate metabolism</keyword>
<feature type="domain" description="GH18" evidence="11">
    <location>
        <begin position="37"/>
        <end position="383"/>
    </location>
</feature>
<feature type="region of interest" description="Disordered" evidence="9">
    <location>
        <begin position="626"/>
        <end position="706"/>
    </location>
</feature>
<feature type="compositionally biased region" description="Low complexity" evidence="9">
    <location>
        <begin position="663"/>
        <end position="675"/>
    </location>
</feature>
<dbReference type="InterPro" id="IPR029070">
    <property type="entry name" value="Chitinase_insertion_sf"/>
</dbReference>
<evidence type="ECO:0000256" key="6">
    <source>
        <dbReference type="ARBA" id="ARBA00023295"/>
    </source>
</evidence>
<feature type="compositionally biased region" description="Low complexity" evidence="9">
    <location>
        <begin position="564"/>
        <end position="581"/>
    </location>
</feature>
<gene>
    <name evidence="12" type="ORF">VKT23_008201</name>
</gene>
<comment type="catalytic activity">
    <reaction evidence="1">
        <text>Random endo-hydrolysis of N-acetyl-beta-D-glucosaminide (1-&gt;4)-beta-linkages in chitin and chitodextrins.</text>
        <dbReference type="EC" id="3.2.1.14"/>
    </reaction>
</comment>
<dbReference type="SMART" id="SM00636">
    <property type="entry name" value="Glyco_18"/>
    <property type="match status" value="1"/>
</dbReference>
<dbReference type="InterPro" id="IPR053214">
    <property type="entry name" value="LysM12-like"/>
</dbReference>
<reference evidence="12 13" key="1">
    <citation type="submission" date="2024-01" db="EMBL/GenBank/DDBJ databases">
        <title>A draft genome for the cacao thread blight pathogen Marasmiellus scandens.</title>
        <authorList>
            <person name="Baruah I.K."/>
            <person name="Leung J."/>
            <person name="Bukari Y."/>
            <person name="Amoako-Attah I."/>
            <person name="Meinhardt L.W."/>
            <person name="Bailey B.A."/>
            <person name="Cohen S.P."/>
        </authorList>
    </citation>
    <scope>NUCLEOTIDE SEQUENCE [LARGE SCALE GENOMIC DNA]</scope>
    <source>
        <strain evidence="12 13">GH-19</strain>
    </source>
</reference>
<feature type="chain" id="PRO_5045870726" description="GH18 domain-containing protein" evidence="10">
    <location>
        <begin position="20"/>
        <end position="1166"/>
    </location>
</feature>
<evidence type="ECO:0000256" key="1">
    <source>
        <dbReference type="ARBA" id="ARBA00000822"/>
    </source>
</evidence>